<feature type="compositionally biased region" description="Basic and acidic residues" evidence="1">
    <location>
        <begin position="1084"/>
        <end position="1094"/>
    </location>
</feature>
<protein>
    <submittedName>
        <fullName evidence="2">Uncharacterized protein</fullName>
    </submittedName>
</protein>
<feature type="compositionally biased region" description="Acidic residues" evidence="1">
    <location>
        <begin position="674"/>
        <end position="700"/>
    </location>
</feature>
<evidence type="ECO:0000256" key="1">
    <source>
        <dbReference type="SAM" id="MobiDB-lite"/>
    </source>
</evidence>
<reference evidence="2" key="1">
    <citation type="journal article" date="2020" name="J Insects Food Feed">
        <title>The yellow mealworm (Tenebrio molitor) genome: a resource for the emerging insects as food and feed industry.</title>
        <authorList>
            <person name="Eriksson T."/>
            <person name="Andere A."/>
            <person name="Kelstrup H."/>
            <person name="Emery V."/>
            <person name="Picard C."/>
        </authorList>
    </citation>
    <scope>NUCLEOTIDE SEQUENCE</scope>
    <source>
        <strain evidence="2">Stoneville</strain>
        <tissue evidence="2">Whole head</tissue>
    </source>
</reference>
<accession>A0A8J6HG11</accession>
<sequence>MGKYFVTRVLGMRLVDFLEEYAVIYSIVQGRLEETNFYETHARSTLVEQILYLLDKDIATAASSTPVRSQNSEVDATPAHALPGNDSCEENESSSPRTPKRNVSRNKSRDRELLDVSEVLTQTLLESHELHEKIAETINIVRNTPEMAKPVSDEHISAGASKELDAIIKTVVQRTEEDPVYNNLIDEIIGATPLETQPTRKPASCNTAVSTPSCSSSEGVKFGTDVTNIENQSTNVPDSMDDHTDAADPVSFPEPPNVLHIPESQNLEQKVDNIFVYDGTLDSYLKSSGGTNVNSNPVYINPGGVIVVPPETTPKQFYIVNNQQLVNMGVPAMNGVISDNDILAMPTIIVNEELDPNFVSQMRSTNSRPSEGVKKEKKIAPKLSNIHEFLTFNNPPQSTKRNIVKKTKKDKSLPFADRAVVAAPQATPSIVTAPSISEPIPPIITIPVSIANKTTPSIVTIATSVTASSVVTVSACSEASASTTSVVTVSASPRTTPSVVTVPVSRTTPSVATVPGSRTTPSVLTVPASRTTPSVTTASLTRQASHVRNLDFSTPSTKEEEHKPDEDDRAWDKDLRVLVQDCENKYPTPKRKRPVSSRTRKKSKCKGEEVKAEDAKEKEVETKAEKKKKVKTEKEKKEKKVKTEKEKKKTKVKNKEKKGKEVKVEEEGEKEVRIEDEEGKEVRIEDEEGKEVRIEEEEEQEVRTEEEAEKMMKTGEDKEKEALRTPVKDMLPKTPGGDMTTSSSCHCTPFTDVLEEHLKGVDLTSMPTPQIPITPGFALTPGEMMGCNQRLTDYSTSSSYYQPSDSEQNKSLDQLIEEYRTLDNKSPTPADKSPKLKILSDVVIEEGKVPNSETKKSEKRNCREHLKRFNRNIIGKKNLSLVNCQETPWSSESDSENESELSVEQNNQTVVLKNDSSEQKTGSVKKLVDQEVDVVKKSEIKDDLGKKLHSAKKSRNGKDNDSRKKTDGRTVVGNNESLKKSKPEEELGGVEKSEVEKDSSVNVDSEKERDATNAISSIISTVEIKNTLDEDAKNKKSLLARLEVVRQRTIKKIKEPVEKPPRRQSTYKKSPKVTKKKQTKKKEVKPEENTDEEAQKLVKGLAQRGIHLVPNKSPYKAKEVEKPPLPVESVESYCTFDRRTYEDFEVATHEEKTKRKSMKNYDCNLLNKSMSAQVYIEELEEEVTRIIKWTPFQPLADFRPKVVTSATKKSKKCQETDDDLIMDMVVSGSLNEKSPETRQGGRKRKAKCSEDESKQTDKKTKTSASNMKLLKKIDVDEFLDKVHS</sequence>
<feature type="region of interest" description="Disordered" evidence="1">
    <location>
        <begin position="1051"/>
        <end position="1094"/>
    </location>
</feature>
<feature type="region of interest" description="Disordered" evidence="1">
    <location>
        <begin position="1224"/>
        <end position="1266"/>
    </location>
</feature>
<feature type="compositionally biased region" description="Basic and acidic residues" evidence="1">
    <location>
        <begin position="658"/>
        <end position="673"/>
    </location>
</feature>
<feature type="region of interest" description="Disordered" evidence="1">
    <location>
        <begin position="549"/>
        <end position="744"/>
    </location>
</feature>
<feature type="region of interest" description="Disordered" evidence="1">
    <location>
        <begin position="196"/>
        <end position="217"/>
    </location>
</feature>
<feature type="compositionally biased region" description="Polar residues" evidence="1">
    <location>
        <begin position="64"/>
        <end position="74"/>
    </location>
</feature>
<feature type="compositionally biased region" description="Basic and acidic residues" evidence="1">
    <location>
        <begin position="605"/>
        <end position="624"/>
    </location>
</feature>
<feature type="compositionally biased region" description="Basic residues" evidence="1">
    <location>
        <begin position="1065"/>
        <end position="1083"/>
    </location>
</feature>
<feature type="compositionally biased region" description="Basic and acidic residues" evidence="1">
    <location>
        <begin position="956"/>
        <end position="968"/>
    </location>
</feature>
<evidence type="ECO:0000313" key="2">
    <source>
        <dbReference type="EMBL" id="KAH0813476.1"/>
    </source>
</evidence>
<name>A0A8J6HG11_TENMO</name>
<feature type="compositionally biased region" description="Basic and acidic residues" evidence="1">
    <location>
        <begin position="557"/>
        <end position="576"/>
    </location>
</feature>
<comment type="caution">
    <text evidence="2">The sequence shown here is derived from an EMBL/GenBank/DDBJ whole genome shotgun (WGS) entry which is preliminary data.</text>
</comment>
<dbReference type="Proteomes" id="UP000719412">
    <property type="component" value="Unassembled WGS sequence"/>
</dbReference>
<feature type="compositionally biased region" description="Basic and acidic residues" evidence="1">
    <location>
        <begin position="701"/>
        <end position="731"/>
    </location>
</feature>
<proteinExistence type="predicted"/>
<organism evidence="2 3">
    <name type="scientific">Tenebrio molitor</name>
    <name type="common">Yellow mealworm beetle</name>
    <dbReference type="NCBI Taxonomy" id="7067"/>
    <lineage>
        <taxon>Eukaryota</taxon>
        <taxon>Metazoa</taxon>
        <taxon>Ecdysozoa</taxon>
        <taxon>Arthropoda</taxon>
        <taxon>Hexapoda</taxon>
        <taxon>Insecta</taxon>
        <taxon>Pterygota</taxon>
        <taxon>Neoptera</taxon>
        <taxon>Endopterygota</taxon>
        <taxon>Coleoptera</taxon>
        <taxon>Polyphaga</taxon>
        <taxon>Cucujiformia</taxon>
        <taxon>Tenebrionidae</taxon>
        <taxon>Tenebrio</taxon>
    </lineage>
</organism>
<feature type="region of interest" description="Disordered" evidence="1">
    <location>
        <begin position="64"/>
        <end position="109"/>
    </location>
</feature>
<gene>
    <name evidence="2" type="ORF">GEV33_009315</name>
</gene>
<feature type="compositionally biased region" description="Basic and acidic residues" evidence="1">
    <location>
        <begin position="977"/>
        <end position="1011"/>
    </location>
</feature>
<feature type="compositionally biased region" description="Basic residues" evidence="1">
    <location>
        <begin position="588"/>
        <end position="604"/>
    </location>
</feature>
<feature type="compositionally biased region" description="Basic and acidic residues" evidence="1">
    <location>
        <begin position="926"/>
        <end position="946"/>
    </location>
</feature>
<feature type="region of interest" description="Disordered" evidence="1">
    <location>
        <begin position="886"/>
        <end position="1012"/>
    </location>
</feature>
<feature type="compositionally biased region" description="Basic and acidic residues" evidence="1">
    <location>
        <begin position="1052"/>
        <end position="1061"/>
    </location>
</feature>
<evidence type="ECO:0000313" key="3">
    <source>
        <dbReference type="Proteomes" id="UP000719412"/>
    </source>
</evidence>
<feature type="compositionally biased region" description="Basic and acidic residues" evidence="1">
    <location>
        <begin position="632"/>
        <end position="647"/>
    </location>
</feature>
<dbReference type="EMBL" id="JABDTM020025240">
    <property type="protein sequence ID" value="KAH0813476.1"/>
    <property type="molecule type" value="Genomic_DNA"/>
</dbReference>
<feature type="compositionally biased region" description="Basic residues" evidence="1">
    <location>
        <begin position="648"/>
        <end position="657"/>
    </location>
</feature>
<feature type="compositionally biased region" description="Basic and acidic residues" evidence="1">
    <location>
        <begin position="1247"/>
        <end position="1260"/>
    </location>
</feature>
<keyword evidence="3" id="KW-1185">Reference proteome</keyword>
<reference evidence="2" key="2">
    <citation type="submission" date="2021-08" db="EMBL/GenBank/DDBJ databases">
        <authorList>
            <person name="Eriksson T."/>
        </authorList>
    </citation>
    <scope>NUCLEOTIDE SEQUENCE</scope>
    <source>
        <strain evidence="2">Stoneville</strain>
        <tissue evidence="2">Whole head</tissue>
    </source>
</reference>